<feature type="chain" id="PRO_5003874291" description="Pentatricopeptide repeat-containing protein" evidence="1">
    <location>
        <begin position="23"/>
        <end position="79"/>
    </location>
</feature>
<keyword evidence="1" id="KW-0732">Signal</keyword>
<dbReference type="Proteomes" id="UP000004994">
    <property type="component" value="Chromosome 9"/>
</dbReference>
<protein>
    <recommendedName>
        <fullName evidence="4">Pentatricopeptide repeat-containing protein</fullName>
    </recommendedName>
</protein>
<dbReference type="InterPro" id="IPR046960">
    <property type="entry name" value="PPR_At4g14850-like_plant"/>
</dbReference>
<reference evidence="2" key="1">
    <citation type="journal article" date="2012" name="Nature">
        <title>The tomato genome sequence provides insights into fleshy fruit evolution.</title>
        <authorList>
            <consortium name="Tomato Genome Consortium"/>
        </authorList>
    </citation>
    <scope>NUCLEOTIDE SEQUENCE [LARGE SCALE GENOMIC DNA]</scope>
    <source>
        <strain evidence="2">cv. Heinz 1706</strain>
    </source>
</reference>
<evidence type="ECO:0000256" key="1">
    <source>
        <dbReference type="SAM" id="SignalP"/>
    </source>
</evidence>
<evidence type="ECO:0000313" key="3">
    <source>
        <dbReference type="Proteomes" id="UP000004994"/>
    </source>
</evidence>
<keyword evidence="3" id="KW-1185">Reference proteome</keyword>
<evidence type="ECO:0008006" key="4">
    <source>
        <dbReference type="Google" id="ProtNLM"/>
    </source>
</evidence>
<dbReference type="PaxDb" id="4081-Solyc09g042720.1.1"/>
<accession>K4CSX5</accession>
<sequence length="79" mass="9168">MTQLSLMLGNVLLSMFVRLGILGDPDWRKGREIHSYVIRFSYDSEIDVFNTLITMYVKCADVCSARVLFDEMSKRDRIS</sequence>
<reference evidence="2" key="2">
    <citation type="submission" date="2013-04" db="UniProtKB">
        <authorList>
            <consortium name="EnsemblPlants"/>
        </authorList>
    </citation>
    <scope>IDENTIFICATION</scope>
    <source>
        <strain evidence="2">cv. Heinz 1706</strain>
    </source>
</reference>
<dbReference type="PANTHER" id="PTHR47926">
    <property type="entry name" value="PENTATRICOPEPTIDE REPEAT-CONTAINING PROTEIN"/>
    <property type="match status" value="1"/>
</dbReference>
<dbReference type="GO" id="GO:0009451">
    <property type="term" value="P:RNA modification"/>
    <property type="evidence" value="ECO:0007669"/>
    <property type="project" value="InterPro"/>
</dbReference>
<dbReference type="STRING" id="4081.K4CSX5"/>
<organism evidence="2">
    <name type="scientific">Solanum lycopersicum</name>
    <name type="common">Tomato</name>
    <name type="synonym">Lycopersicon esculentum</name>
    <dbReference type="NCBI Taxonomy" id="4081"/>
    <lineage>
        <taxon>Eukaryota</taxon>
        <taxon>Viridiplantae</taxon>
        <taxon>Streptophyta</taxon>
        <taxon>Embryophyta</taxon>
        <taxon>Tracheophyta</taxon>
        <taxon>Spermatophyta</taxon>
        <taxon>Magnoliopsida</taxon>
        <taxon>eudicotyledons</taxon>
        <taxon>Gunneridae</taxon>
        <taxon>Pentapetalae</taxon>
        <taxon>asterids</taxon>
        <taxon>lamiids</taxon>
        <taxon>Solanales</taxon>
        <taxon>Solanaceae</taxon>
        <taxon>Solanoideae</taxon>
        <taxon>Solaneae</taxon>
        <taxon>Solanum</taxon>
        <taxon>Solanum subgen. Lycopersicon</taxon>
    </lineage>
</organism>
<dbReference type="InParanoid" id="K4CSX5"/>
<dbReference type="HOGENOM" id="CLU_2610644_0_0_1"/>
<evidence type="ECO:0000313" key="2">
    <source>
        <dbReference type="EnsemblPlants" id="Solyc09g042720.1.1"/>
    </source>
</evidence>
<dbReference type="Gramene" id="Solyc09g042720.1.1">
    <property type="protein sequence ID" value="Solyc09g042720.1.1"/>
    <property type="gene ID" value="Solyc09g042720.1"/>
</dbReference>
<name>K4CSX5_SOLLC</name>
<dbReference type="GO" id="GO:0003723">
    <property type="term" value="F:RNA binding"/>
    <property type="evidence" value="ECO:0007669"/>
    <property type="project" value="InterPro"/>
</dbReference>
<dbReference type="eggNOG" id="KOG4197">
    <property type="taxonomic scope" value="Eukaryota"/>
</dbReference>
<dbReference type="Gene3D" id="1.25.40.10">
    <property type="entry name" value="Tetratricopeptide repeat domain"/>
    <property type="match status" value="1"/>
</dbReference>
<dbReference type="InterPro" id="IPR011990">
    <property type="entry name" value="TPR-like_helical_dom_sf"/>
</dbReference>
<dbReference type="PhylomeDB" id="K4CSX5"/>
<dbReference type="EnsemblPlants" id="Solyc09g042720.1.1">
    <property type="protein sequence ID" value="Solyc09g042720.1.1"/>
    <property type="gene ID" value="Solyc09g042720.1"/>
</dbReference>
<dbReference type="AlphaFoldDB" id="K4CSX5"/>
<proteinExistence type="predicted"/>
<feature type="signal peptide" evidence="1">
    <location>
        <begin position="1"/>
        <end position="22"/>
    </location>
</feature>